<dbReference type="InterPro" id="IPR003462">
    <property type="entry name" value="ODC_Mu_crystall"/>
</dbReference>
<organism evidence="1 2">
    <name type="scientific">Vogesella amnigena</name>
    <dbReference type="NCBI Taxonomy" id="1507449"/>
    <lineage>
        <taxon>Bacteria</taxon>
        <taxon>Pseudomonadati</taxon>
        <taxon>Pseudomonadota</taxon>
        <taxon>Betaproteobacteria</taxon>
        <taxon>Neisseriales</taxon>
        <taxon>Chromobacteriaceae</taxon>
        <taxon>Vogesella</taxon>
    </lineage>
</organism>
<dbReference type="Pfam" id="PF02423">
    <property type="entry name" value="OCD_Mu_crystall"/>
    <property type="match status" value="1"/>
</dbReference>
<dbReference type="Gene3D" id="3.40.50.720">
    <property type="entry name" value="NAD(P)-binding Rossmann-like Domain"/>
    <property type="match status" value="1"/>
</dbReference>
<dbReference type="SUPFAM" id="SSF51735">
    <property type="entry name" value="NAD(P)-binding Rossmann-fold domains"/>
    <property type="match status" value="1"/>
</dbReference>
<dbReference type="EMBL" id="JBHRYH010000009">
    <property type="protein sequence ID" value="MFC3625417.1"/>
    <property type="molecule type" value="Genomic_DNA"/>
</dbReference>
<sequence length="314" mass="33794">MEIYTSKQIMQAFRPELAAALIREGLIAYSAGQVQLPPAQHIKFDAIEADCVIKSGYMEGDKVFTVKVSSGFYQNPQQGLASNHGMLIVFSAHTGVPLALLLDKGWLTAQRTAVAGRLVAEVMAPEQVEAIGIVGTGLQAHLQLEALGEVLDCRQVWVWGRHEASLQAFCQHFAEQGFEVRPTMDAQQLAAACRYIVTCTPSAHPLLKAEWIAPGTHITAVGADRKGKQELSSALVALADVLVADCVAQSLEFGEFSHAFEAGLIRQEHIAELGNVLAGKLPGRLQSHDITIADLTGLAIQDVQIAKSILLAQQ</sequence>
<dbReference type="PANTHER" id="PTHR13812:SF19">
    <property type="entry name" value="KETIMINE REDUCTASE MU-CRYSTALLIN"/>
    <property type="match status" value="1"/>
</dbReference>
<dbReference type="PIRSF" id="PIRSF001439">
    <property type="entry name" value="CryM"/>
    <property type="match status" value="1"/>
</dbReference>
<reference evidence="2" key="1">
    <citation type="journal article" date="2019" name="Int. J. Syst. Evol. Microbiol.">
        <title>The Global Catalogue of Microorganisms (GCM) 10K type strain sequencing project: providing services to taxonomists for standard genome sequencing and annotation.</title>
        <authorList>
            <consortium name="The Broad Institute Genomics Platform"/>
            <consortium name="The Broad Institute Genome Sequencing Center for Infectious Disease"/>
            <person name="Wu L."/>
            <person name="Ma J."/>
        </authorList>
    </citation>
    <scope>NUCLEOTIDE SEQUENCE [LARGE SCALE GENOMIC DNA]</scope>
    <source>
        <strain evidence="2">KCTC 42195</strain>
    </source>
</reference>
<keyword evidence="2" id="KW-1185">Reference proteome</keyword>
<accession>A0ABV7TRP9</accession>
<dbReference type="NCBIfam" id="NF005296">
    <property type="entry name" value="PRK06823.1"/>
    <property type="match status" value="1"/>
</dbReference>
<proteinExistence type="predicted"/>
<dbReference type="Gene3D" id="3.30.1780.10">
    <property type="entry name" value="ornithine cyclodeaminase, domain 1"/>
    <property type="match status" value="1"/>
</dbReference>
<evidence type="ECO:0000313" key="1">
    <source>
        <dbReference type="EMBL" id="MFC3625417.1"/>
    </source>
</evidence>
<gene>
    <name evidence="1" type="ORF">ACFOKJ_04540</name>
</gene>
<dbReference type="Proteomes" id="UP001595636">
    <property type="component" value="Unassembled WGS sequence"/>
</dbReference>
<name>A0ABV7TRP9_9NEIS</name>
<dbReference type="InterPro" id="IPR036291">
    <property type="entry name" value="NAD(P)-bd_dom_sf"/>
</dbReference>
<dbReference type="InterPro" id="IPR023401">
    <property type="entry name" value="ODC_N"/>
</dbReference>
<comment type="caution">
    <text evidence="1">The sequence shown here is derived from an EMBL/GenBank/DDBJ whole genome shotgun (WGS) entry which is preliminary data.</text>
</comment>
<evidence type="ECO:0000313" key="2">
    <source>
        <dbReference type="Proteomes" id="UP001595636"/>
    </source>
</evidence>
<protein>
    <submittedName>
        <fullName evidence="1">Ornithine cyclodeaminase family protein</fullName>
    </submittedName>
</protein>
<dbReference type="RefSeq" id="WP_390276936.1">
    <property type="nucleotide sequence ID" value="NZ_JBHRYH010000009.1"/>
</dbReference>
<dbReference type="PANTHER" id="PTHR13812">
    <property type="entry name" value="KETIMINE REDUCTASE MU-CRYSTALLIN"/>
    <property type="match status" value="1"/>
</dbReference>